<dbReference type="Proteomes" id="UP000006281">
    <property type="component" value="Chromosome"/>
</dbReference>
<evidence type="ECO:0000313" key="1">
    <source>
        <dbReference type="EMBL" id="CCH32865.1"/>
    </source>
</evidence>
<accession>K0JY26</accession>
<dbReference type="Pfam" id="PF13289">
    <property type="entry name" value="SIR2_2"/>
    <property type="match status" value="1"/>
</dbReference>
<dbReference type="InterPro" id="IPR029035">
    <property type="entry name" value="DHS-like_NAD/FAD-binding_dom"/>
</dbReference>
<dbReference type="PATRIC" id="fig|1179773.3.peg.5648"/>
<organism evidence="1 2">
    <name type="scientific">Saccharothrix espanaensis (strain ATCC 51144 / DSM 44229 / JCM 9112 / NBRC 15066 / NRRL 15764)</name>
    <dbReference type="NCBI Taxonomy" id="1179773"/>
    <lineage>
        <taxon>Bacteria</taxon>
        <taxon>Bacillati</taxon>
        <taxon>Actinomycetota</taxon>
        <taxon>Actinomycetes</taxon>
        <taxon>Pseudonocardiales</taxon>
        <taxon>Pseudonocardiaceae</taxon>
        <taxon>Saccharothrix</taxon>
    </lineage>
</organism>
<protein>
    <submittedName>
        <fullName evidence="1">Uncharacterized protein</fullName>
    </submittedName>
</protein>
<evidence type="ECO:0000313" key="2">
    <source>
        <dbReference type="Proteomes" id="UP000006281"/>
    </source>
</evidence>
<gene>
    <name evidence="1" type="ordered locus">BN6_56060</name>
</gene>
<reference evidence="1 2" key="1">
    <citation type="journal article" date="2012" name="BMC Genomics">
        <title>Complete genome sequence of Saccharothrix espanaensis DSM 44229T and comparison to the other completely sequenced Pseudonocardiaceae.</title>
        <authorList>
            <person name="Strobel T."/>
            <person name="Al-Dilaimi A."/>
            <person name="Blom J."/>
            <person name="Gessner A."/>
            <person name="Kalinowski J."/>
            <person name="Luzhetska M."/>
            <person name="Puhler A."/>
            <person name="Szczepanowski R."/>
            <person name="Bechthold A."/>
            <person name="Ruckert C."/>
        </authorList>
    </citation>
    <scope>NUCLEOTIDE SEQUENCE [LARGE SCALE GENOMIC DNA]</scope>
    <source>
        <strain evidence="2">ATCC 51144 / DSM 44229 / JCM 9112 / NBRC 15066 / NRRL 15764</strain>
    </source>
</reference>
<dbReference type="STRING" id="1179773.BN6_56060"/>
<proteinExistence type="predicted"/>
<dbReference type="AlphaFoldDB" id="K0JY26"/>
<dbReference type="HOGENOM" id="CLU_528809_0_0_11"/>
<dbReference type="EMBL" id="HE804045">
    <property type="protein sequence ID" value="CCH32865.1"/>
    <property type="molecule type" value="Genomic_DNA"/>
</dbReference>
<dbReference type="SUPFAM" id="SSF52467">
    <property type="entry name" value="DHS-like NAD/FAD-binding domain"/>
    <property type="match status" value="1"/>
</dbReference>
<keyword evidence="2" id="KW-1185">Reference proteome</keyword>
<dbReference type="KEGG" id="sesp:BN6_56060"/>
<sequence>MYFSRSSGRFFDDDDLNAVIDRVAARQSLVIYAGAGVTIDRTGLSWPALVENLLSRQKSPAVADAIMKTNTPLQAASVVAKLYADRSVGWETVLVNDIRTLLYGGRAWQQGELARAVVSLAAELVDNGKEFFLTTTNYDEFIQQEVDLLNLGRRVVGLPPVEARVSVIEERDAALGFEVADHTRPGQILHLHGHVPNGGGRQRATVVLSERDYMVAYDRSSAVLEELFRRHSVIVLGSSLTDPPLLRALAATIPEADEDRIRVAVVPLQGMGFPAGAEATVDDVKDSVVDRMSSFGVQAVVPDFYYQVAQLVTEIKICLRRRNPAVPKLPTRPYRQRLGAWWNSWSHESHGTLEQRQHADHDALDAALQRIRTALSVPHGELMKLEIWVRRDPVETGRLWLWASTASLWRNPEMMRYAEIVADSEYESVRAFCAGRPVIYPDDGDTRAGRSDRWLTYLCVPIRLDERSGDLPVGVISLASMRPKSSSKINERHGARIGTVIAEHMRAVAELIIRK</sequence>
<name>K0JY26_SACES</name>